<sequence length="171" mass="18648">MTEAPAPPAAGAEGQVTALYQAHAAGLVRLAMLMLGDQSLAEDVVQDAFLGLYRRWDSLRDHALAVSYVRSSVLNGCRGVLRKRSRRIPPGLLEPDAESAEARVLLGEEHREVLRALRRLPHRQREAVVLRYCLGLQEVQVAAAMGVTRGTVKSATFRGIAALAKILTEDQ</sequence>
<proteinExistence type="inferred from homology"/>
<feature type="domain" description="RNA polymerase sigma-70 region 2" evidence="6">
    <location>
        <begin position="19"/>
        <end position="87"/>
    </location>
</feature>
<evidence type="ECO:0000256" key="2">
    <source>
        <dbReference type="ARBA" id="ARBA00023015"/>
    </source>
</evidence>
<dbReference type="GO" id="GO:0006352">
    <property type="term" value="P:DNA-templated transcription initiation"/>
    <property type="evidence" value="ECO:0007669"/>
    <property type="project" value="InterPro"/>
</dbReference>
<dbReference type="SUPFAM" id="SSF88946">
    <property type="entry name" value="Sigma2 domain of RNA polymerase sigma factors"/>
    <property type="match status" value="1"/>
</dbReference>
<dbReference type="InterPro" id="IPR013325">
    <property type="entry name" value="RNA_pol_sigma_r2"/>
</dbReference>
<dbReference type="InterPro" id="IPR014325">
    <property type="entry name" value="RNA_pol_sigma-E_actinobac"/>
</dbReference>
<keyword evidence="4" id="KW-0238">DNA-binding</keyword>
<dbReference type="NCBIfam" id="TIGR02937">
    <property type="entry name" value="sigma70-ECF"/>
    <property type="match status" value="1"/>
</dbReference>
<dbReference type="InterPro" id="IPR013249">
    <property type="entry name" value="RNA_pol_sigma70_r4_t2"/>
</dbReference>
<keyword evidence="3" id="KW-0731">Sigma factor</keyword>
<accession>A0A6P2BR60</accession>
<organism evidence="8 9">
    <name type="scientific">Trebonia kvetii</name>
    <dbReference type="NCBI Taxonomy" id="2480626"/>
    <lineage>
        <taxon>Bacteria</taxon>
        <taxon>Bacillati</taxon>
        <taxon>Actinomycetota</taxon>
        <taxon>Actinomycetes</taxon>
        <taxon>Streptosporangiales</taxon>
        <taxon>Treboniaceae</taxon>
        <taxon>Trebonia</taxon>
    </lineage>
</organism>
<evidence type="ECO:0000256" key="5">
    <source>
        <dbReference type="ARBA" id="ARBA00023163"/>
    </source>
</evidence>
<keyword evidence="9" id="KW-1185">Reference proteome</keyword>
<dbReference type="InterPro" id="IPR007627">
    <property type="entry name" value="RNA_pol_sigma70_r2"/>
</dbReference>
<protein>
    <submittedName>
        <fullName evidence="8">SigE family RNA polymerase sigma factor</fullName>
    </submittedName>
</protein>
<dbReference type="InterPro" id="IPR014284">
    <property type="entry name" value="RNA_pol_sigma-70_dom"/>
</dbReference>
<evidence type="ECO:0000313" key="9">
    <source>
        <dbReference type="Proteomes" id="UP000460272"/>
    </source>
</evidence>
<dbReference type="EMBL" id="RPFW01000007">
    <property type="protein sequence ID" value="TVZ01450.1"/>
    <property type="molecule type" value="Genomic_DNA"/>
</dbReference>
<dbReference type="SUPFAM" id="SSF88659">
    <property type="entry name" value="Sigma3 and sigma4 domains of RNA polymerase sigma factors"/>
    <property type="match status" value="1"/>
</dbReference>
<keyword evidence="2" id="KW-0805">Transcription regulation</keyword>
<dbReference type="AlphaFoldDB" id="A0A6P2BR60"/>
<gene>
    <name evidence="8" type="ORF">EAS64_33980</name>
</gene>
<dbReference type="Pfam" id="PF08281">
    <property type="entry name" value="Sigma70_r4_2"/>
    <property type="match status" value="1"/>
</dbReference>
<dbReference type="OrthoDB" id="3294528at2"/>
<name>A0A6P2BR60_9ACTN</name>
<dbReference type="Pfam" id="PF04542">
    <property type="entry name" value="Sigma70_r2"/>
    <property type="match status" value="1"/>
</dbReference>
<evidence type="ECO:0000259" key="7">
    <source>
        <dbReference type="Pfam" id="PF08281"/>
    </source>
</evidence>
<dbReference type="InterPro" id="IPR039425">
    <property type="entry name" value="RNA_pol_sigma-70-like"/>
</dbReference>
<dbReference type="PANTHER" id="PTHR43133">
    <property type="entry name" value="RNA POLYMERASE ECF-TYPE SIGMA FACTO"/>
    <property type="match status" value="1"/>
</dbReference>
<dbReference type="Gene3D" id="1.10.1740.10">
    <property type="match status" value="1"/>
</dbReference>
<feature type="domain" description="RNA polymerase sigma factor 70 region 4 type 2" evidence="7">
    <location>
        <begin position="111"/>
        <end position="163"/>
    </location>
</feature>
<dbReference type="CDD" id="cd06171">
    <property type="entry name" value="Sigma70_r4"/>
    <property type="match status" value="1"/>
</dbReference>
<evidence type="ECO:0000256" key="1">
    <source>
        <dbReference type="ARBA" id="ARBA00010641"/>
    </source>
</evidence>
<comment type="caution">
    <text evidence="8">The sequence shown here is derived from an EMBL/GenBank/DDBJ whole genome shotgun (WGS) entry which is preliminary data.</text>
</comment>
<dbReference type="InterPro" id="IPR036388">
    <property type="entry name" value="WH-like_DNA-bd_sf"/>
</dbReference>
<evidence type="ECO:0000313" key="8">
    <source>
        <dbReference type="EMBL" id="TVZ01450.1"/>
    </source>
</evidence>
<dbReference type="NCBIfam" id="TIGR02983">
    <property type="entry name" value="SigE-fam_strep"/>
    <property type="match status" value="1"/>
</dbReference>
<keyword evidence="5" id="KW-0804">Transcription</keyword>
<evidence type="ECO:0000256" key="3">
    <source>
        <dbReference type="ARBA" id="ARBA00023082"/>
    </source>
</evidence>
<dbReference type="GO" id="GO:0016987">
    <property type="term" value="F:sigma factor activity"/>
    <property type="evidence" value="ECO:0007669"/>
    <property type="project" value="UniProtKB-KW"/>
</dbReference>
<dbReference type="PANTHER" id="PTHR43133:SF50">
    <property type="entry name" value="ECF RNA POLYMERASE SIGMA FACTOR SIGM"/>
    <property type="match status" value="1"/>
</dbReference>
<dbReference type="InterPro" id="IPR013324">
    <property type="entry name" value="RNA_pol_sigma_r3/r4-like"/>
</dbReference>
<reference evidence="8 9" key="1">
    <citation type="submission" date="2018-11" db="EMBL/GenBank/DDBJ databases">
        <title>Trebonia kvetii gen.nov., sp.nov., a novel acidophilic actinobacterium, and proposal of the new actinobacterial family Treboniaceae fam. nov.</title>
        <authorList>
            <person name="Rapoport D."/>
            <person name="Sagova-Mareckova M."/>
            <person name="Sedlacek I."/>
            <person name="Provaznik J."/>
            <person name="Kralova S."/>
            <person name="Pavlinic D."/>
            <person name="Benes V."/>
            <person name="Kopecky J."/>
        </authorList>
    </citation>
    <scope>NUCLEOTIDE SEQUENCE [LARGE SCALE GENOMIC DNA]</scope>
    <source>
        <strain evidence="8 9">15Tr583</strain>
    </source>
</reference>
<evidence type="ECO:0000259" key="6">
    <source>
        <dbReference type="Pfam" id="PF04542"/>
    </source>
</evidence>
<comment type="similarity">
    <text evidence="1">Belongs to the sigma-70 factor family. ECF subfamily.</text>
</comment>
<dbReference type="Gene3D" id="1.10.10.10">
    <property type="entry name" value="Winged helix-like DNA-binding domain superfamily/Winged helix DNA-binding domain"/>
    <property type="match status" value="1"/>
</dbReference>
<evidence type="ECO:0000256" key="4">
    <source>
        <dbReference type="ARBA" id="ARBA00023125"/>
    </source>
</evidence>
<dbReference type="GO" id="GO:0003677">
    <property type="term" value="F:DNA binding"/>
    <property type="evidence" value="ECO:0007669"/>
    <property type="project" value="UniProtKB-KW"/>
</dbReference>
<dbReference type="Proteomes" id="UP000460272">
    <property type="component" value="Unassembled WGS sequence"/>
</dbReference>